<feature type="domain" description="GmrSD restriction endonucleases N-terminal" evidence="1">
    <location>
        <begin position="16"/>
        <end position="237"/>
    </location>
</feature>
<evidence type="ECO:0000313" key="3">
    <source>
        <dbReference type="EMBL" id="RKH63753.1"/>
    </source>
</evidence>
<feature type="domain" description="GmrSD restriction endonucleases C-terminal" evidence="2">
    <location>
        <begin position="458"/>
        <end position="561"/>
    </location>
</feature>
<name>A0A3A8Q4Z4_9BACT</name>
<protein>
    <submittedName>
        <fullName evidence="3">DUF262 domain-containing protein</fullName>
    </submittedName>
</protein>
<comment type="caution">
    <text evidence="3">The sequence shown here is derived from an EMBL/GenBank/DDBJ whole genome shotgun (WGS) entry which is preliminary data.</text>
</comment>
<evidence type="ECO:0000259" key="1">
    <source>
        <dbReference type="Pfam" id="PF03235"/>
    </source>
</evidence>
<dbReference type="InterPro" id="IPR011089">
    <property type="entry name" value="GmrSD_C"/>
</dbReference>
<dbReference type="PANTHER" id="PTHR35149">
    <property type="entry name" value="SLL5132 PROTEIN"/>
    <property type="match status" value="1"/>
</dbReference>
<dbReference type="OrthoDB" id="9798761at2"/>
<evidence type="ECO:0000313" key="4">
    <source>
        <dbReference type="Proteomes" id="UP000267003"/>
    </source>
</evidence>
<organism evidence="3 4">
    <name type="scientific">Corallococcus aberystwythensis</name>
    <dbReference type="NCBI Taxonomy" id="2316722"/>
    <lineage>
        <taxon>Bacteria</taxon>
        <taxon>Pseudomonadati</taxon>
        <taxon>Myxococcota</taxon>
        <taxon>Myxococcia</taxon>
        <taxon>Myxococcales</taxon>
        <taxon>Cystobacterineae</taxon>
        <taxon>Myxococcaceae</taxon>
        <taxon>Corallococcus</taxon>
    </lineage>
</organism>
<dbReference type="Pfam" id="PF07510">
    <property type="entry name" value="GmrSD_C"/>
    <property type="match status" value="1"/>
</dbReference>
<evidence type="ECO:0000259" key="2">
    <source>
        <dbReference type="Pfam" id="PF07510"/>
    </source>
</evidence>
<gene>
    <name evidence="3" type="ORF">D7W81_19830</name>
</gene>
<accession>A0A3A8Q4Z4</accession>
<dbReference type="InterPro" id="IPR004919">
    <property type="entry name" value="GmrSD_N"/>
</dbReference>
<dbReference type="AlphaFoldDB" id="A0A3A8Q4Z4"/>
<sequence length="618" mass="70907">MSDINVAIKPIKTCFQSRYTLPTFQRDYKWESKHFIELLSDIQGAFLESYDPTHGRKEVASYRSYFLGSIITSAEKGGQKPIVDGQQRLTSIFILLAYLKRYCHDSKISNVEDLTTLLQRTSYGTIDYTIGFSDSRRSIFREYLNQDQSASAAMENIDSLPSLDSGDQKVIEALKSVDKEIHSTVKRHVEFFIDYLIEKVELIEISVASENDAHRVFVTMNDRGLRLGPIDLLKGHILSKVTDSEVNQKCHELWVKTVNDLRRLGAEEDSLFFRDMFRARWSNTIRGKKKGDAPGDFDYIGDSYHRWFVENANNLGIITSDDYARFSRDEITKYAGIYAAIRHAEDSFDSTYEHIFYNSTHKYSLQAMVLLAPVKPNDTNTEWQNKLQITSRFLDLILTSRSIEGKENNYDNLRDISYGITKSIRGLDYSSVLAYVRGEWDSHLQAVRLIGNLSYAKSERSDILHILSRIADFLEKNIQLTNSVGFDVYVQRDRGARTFDIEHLLCTTAQDVTQMGFSTQAEYNELRNRLGALVLLPRSRNRSLQDKSYTDKLSAYSTENVLAQSLCAGFYQNNPNVNVFTASHPNIKLRAMPSFSKAEIEERVELYRAAALEIWKKP</sequence>
<dbReference type="EMBL" id="RAWK01000114">
    <property type="protein sequence ID" value="RKH63753.1"/>
    <property type="molecule type" value="Genomic_DNA"/>
</dbReference>
<dbReference type="RefSeq" id="WP_120556949.1">
    <property type="nucleotide sequence ID" value="NZ_RAWK01000114.1"/>
</dbReference>
<dbReference type="Pfam" id="PF03235">
    <property type="entry name" value="GmrSD_N"/>
    <property type="match status" value="1"/>
</dbReference>
<dbReference type="Proteomes" id="UP000267003">
    <property type="component" value="Unassembled WGS sequence"/>
</dbReference>
<dbReference type="PANTHER" id="PTHR35149:SF2">
    <property type="entry name" value="DUF262 DOMAIN-CONTAINING PROTEIN"/>
    <property type="match status" value="1"/>
</dbReference>
<reference evidence="4" key="1">
    <citation type="submission" date="2018-09" db="EMBL/GenBank/DDBJ databases">
        <authorList>
            <person name="Livingstone P.G."/>
            <person name="Whitworth D.E."/>
        </authorList>
    </citation>
    <scope>NUCLEOTIDE SEQUENCE [LARGE SCALE GENOMIC DNA]</scope>
    <source>
        <strain evidence="4">AB050A</strain>
    </source>
</reference>
<keyword evidence="4" id="KW-1185">Reference proteome</keyword>
<proteinExistence type="predicted"/>